<keyword evidence="3 9" id="KW-0812">Transmembrane</keyword>
<feature type="domain" description="HAMP" evidence="11">
    <location>
        <begin position="211"/>
        <end position="264"/>
    </location>
</feature>
<dbReference type="Pfam" id="PF00015">
    <property type="entry name" value="MCPsignal"/>
    <property type="match status" value="1"/>
</dbReference>
<dbReference type="PROSITE" id="PS50885">
    <property type="entry name" value="HAMP"/>
    <property type="match status" value="1"/>
</dbReference>
<feature type="transmembrane region" description="Helical" evidence="9">
    <location>
        <begin position="187"/>
        <end position="210"/>
    </location>
</feature>
<sequence length="560" mass="58319">MNGLIARMSISAKVVALSLGGLLLLAGCTVVVSLHLIQSEMVDQASRRQEANMAVAWEVLGHLGTDFRVQDGKLYAGSTVLNDNFAPVDTIARIGGGGVASILMGDTRVATNVRKADGSRAVGSRLGPGPVFDSVLRDGKPYRGENEVLGEPYFTAYDPIRNAKGEIIGVLVVGLKKSDFFAMVNPLVGAIAVTAGGVALLVCLASILLVRRLLSPLARLNGVLGRLAENDYAVEVPATGRADEIGSIARAVVAFKDSLQQSARLKAEQEAATHAQIERARRIEALLQSFESTAEQTLAAVMAGADKIQNTAEDMGKGVNRTSRRTLEVAHSSERSRNNIQQVATAAQQLSSSIREIGEQVVSSSSIAAEAVSEAQRANGMVQGLASAADRIGEVVKLITAIASQTNLLALNATIEAARAGEAGKGFAVVANEVKNLASQTAKATEDIVEQIGAVQGATGSAVSVIESIGGIIERMRAVSGTIATAVEQQRAATEEISRNASSVSEDTTTAARSVVSLTQASAASYGSAFQVLWAAKDLREPAQALRAEVDALLNGVRSA</sequence>
<evidence type="ECO:0000259" key="11">
    <source>
        <dbReference type="PROSITE" id="PS50885"/>
    </source>
</evidence>
<evidence type="ECO:0000256" key="6">
    <source>
        <dbReference type="ARBA" id="ARBA00023224"/>
    </source>
</evidence>
<dbReference type="PROSITE" id="PS51257">
    <property type="entry name" value="PROKAR_LIPOPROTEIN"/>
    <property type="match status" value="1"/>
</dbReference>
<keyword evidence="5 9" id="KW-0472">Membrane</keyword>
<evidence type="ECO:0000256" key="9">
    <source>
        <dbReference type="SAM" id="Phobius"/>
    </source>
</evidence>
<accession>A0ABS4SPZ4</accession>
<dbReference type="PROSITE" id="PS50111">
    <property type="entry name" value="CHEMOTAXIS_TRANSDUC_2"/>
    <property type="match status" value="1"/>
</dbReference>
<dbReference type="CDD" id="cd06225">
    <property type="entry name" value="HAMP"/>
    <property type="match status" value="1"/>
</dbReference>
<protein>
    <submittedName>
        <fullName evidence="12">Methyl-accepting chemotaxis protein</fullName>
    </submittedName>
</protein>
<dbReference type="InterPro" id="IPR029151">
    <property type="entry name" value="Sensor-like_sf"/>
</dbReference>
<name>A0ABS4SPZ4_9PROT</name>
<proteinExistence type="inferred from homology"/>
<dbReference type="PANTHER" id="PTHR32089">
    <property type="entry name" value="METHYL-ACCEPTING CHEMOTAXIS PROTEIN MCPB"/>
    <property type="match status" value="1"/>
</dbReference>
<dbReference type="RefSeq" id="WP_209768885.1">
    <property type="nucleotide sequence ID" value="NZ_JAGINP010000017.1"/>
</dbReference>
<evidence type="ECO:0000313" key="12">
    <source>
        <dbReference type="EMBL" id="MBP2294633.1"/>
    </source>
</evidence>
<dbReference type="Pfam" id="PF17202">
    <property type="entry name" value="sCache_3_3"/>
    <property type="match status" value="1"/>
</dbReference>
<evidence type="ECO:0000313" key="13">
    <source>
        <dbReference type="Proteomes" id="UP000781958"/>
    </source>
</evidence>
<evidence type="ECO:0000256" key="8">
    <source>
        <dbReference type="PROSITE-ProRule" id="PRU00284"/>
    </source>
</evidence>
<evidence type="ECO:0000256" key="4">
    <source>
        <dbReference type="ARBA" id="ARBA00022989"/>
    </source>
</evidence>
<dbReference type="Pfam" id="PF00672">
    <property type="entry name" value="HAMP"/>
    <property type="match status" value="1"/>
</dbReference>
<dbReference type="EMBL" id="JAGINP010000017">
    <property type="protein sequence ID" value="MBP2294633.1"/>
    <property type="molecule type" value="Genomic_DNA"/>
</dbReference>
<comment type="caution">
    <text evidence="12">The sequence shown here is derived from an EMBL/GenBank/DDBJ whole genome shotgun (WGS) entry which is preliminary data.</text>
</comment>
<keyword evidence="4 9" id="KW-1133">Transmembrane helix</keyword>
<organism evidence="12 13">
    <name type="scientific">Azospirillum rugosum</name>
    <dbReference type="NCBI Taxonomy" id="416170"/>
    <lineage>
        <taxon>Bacteria</taxon>
        <taxon>Pseudomonadati</taxon>
        <taxon>Pseudomonadota</taxon>
        <taxon>Alphaproteobacteria</taxon>
        <taxon>Rhodospirillales</taxon>
        <taxon>Azospirillaceae</taxon>
        <taxon>Azospirillum</taxon>
    </lineage>
</organism>
<keyword evidence="6 8" id="KW-0807">Transducer</keyword>
<feature type="domain" description="Methyl-accepting transducer" evidence="10">
    <location>
        <begin position="304"/>
        <end position="530"/>
    </location>
</feature>
<dbReference type="SUPFAM" id="SSF58104">
    <property type="entry name" value="Methyl-accepting chemotaxis protein (MCP) signaling domain"/>
    <property type="match status" value="1"/>
</dbReference>
<dbReference type="PANTHER" id="PTHR32089:SF112">
    <property type="entry name" value="LYSOZYME-LIKE PROTEIN-RELATED"/>
    <property type="match status" value="1"/>
</dbReference>
<keyword evidence="2" id="KW-1003">Cell membrane</keyword>
<keyword evidence="13" id="KW-1185">Reference proteome</keyword>
<dbReference type="InterPro" id="IPR033463">
    <property type="entry name" value="sCache_3"/>
</dbReference>
<dbReference type="SUPFAM" id="SSF103190">
    <property type="entry name" value="Sensory domain-like"/>
    <property type="match status" value="1"/>
</dbReference>
<dbReference type="InterPro" id="IPR004089">
    <property type="entry name" value="MCPsignal_dom"/>
</dbReference>
<evidence type="ECO:0000259" key="10">
    <source>
        <dbReference type="PROSITE" id="PS50111"/>
    </source>
</evidence>
<dbReference type="InterPro" id="IPR003660">
    <property type="entry name" value="HAMP_dom"/>
</dbReference>
<evidence type="ECO:0000256" key="5">
    <source>
        <dbReference type="ARBA" id="ARBA00023136"/>
    </source>
</evidence>
<dbReference type="Gene3D" id="6.10.340.10">
    <property type="match status" value="1"/>
</dbReference>
<dbReference type="Gene3D" id="1.10.287.950">
    <property type="entry name" value="Methyl-accepting chemotaxis protein"/>
    <property type="match status" value="1"/>
</dbReference>
<comment type="subcellular location">
    <subcellularLocation>
        <location evidence="1">Cell membrane</location>
        <topology evidence="1">Multi-pass membrane protein</topology>
    </subcellularLocation>
</comment>
<evidence type="ECO:0000256" key="1">
    <source>
        <dbReference type="ARBA" id="ARBA00004651"/>
    </source>
</evidence>
<comment type="similarity">
    <text evidence="7">Belongs to the methyl-accepting chemotaxis (MCP) protein family.</text>
</comment>
<gene>
    <name evidence="12" type="ORF">J2851_004423</name>
</gene>
<evidence type="ECO:0000256" key="3">
    <source>
        <dbReference type="ARBA" id="ARBA00022692"/>
    </source>
</evidence>
<dbReference type="SMART" id="SM00304">
    <property type="entry name" value="HAMP"/>
    <property type="match status" value="1"/>
</dbReference>
<evidence type="ECO:0000256" key="2">
    <source>
        <dbReference type="ARBA" id="ARBA00022475"/>
    </source>
</evidence>
<dbReference type="SMART" id="SM00283">
    <property type="entry name" value="MA"/>
    <property type="match status" value="1"/>
</dbReference>
<evidence type="ECO:0000256" key="7">
    <source>
        <dbReference type="ARBA" id="ARBA00029447"/>
    </source>
</evidence>
<dbReference type="Proteomes" id="UP000781958">
    <property type="component" value="Unassembled WGS sequence"/>
</dbReference>
<reference evidence="12 13" key="1">
    <citation type="submission" date="2021-03" db="EMBL/GenBank/DDBJ databases">
        <title>Genomic Encyclopedia of Type Strains, Phase III (KMG-III): the genomes of soil and plant-associated and newly described type strains.</title>
        <authorList>
            <person name="Whitman W."/>
        </authorList>
    </citation>
    <scope>NUCLEOTIDE SEQUENCE [LARGE SCALE GENOMIC DNA]</scope>
    <source>
        <strain evidence="12 13">IMMIB AFH-6</strain>
    </source>
</reference>